<accession>A0A2T7PDS8</accession>
<dbReference type="Proteomes" id="UP000245119">
    <property type="component" value="Linkage Group LG4"/>
</dbReference>
<reference evidence="2 3" key="1">
    <citation type="submission" date="2018-04" db="EMBL/GenBank/DDBJ databases">
        <title>The genome of golden apple snail Pomacea canaliculata provides insight into stress tolerance and invasive adaptation.</title>
        <authorList>
            <person name="Liu C."/>
            <person name="Liu B."/>
            <person name="Ren Y."/>
            <person name="Zhang Y."/>
            <person name="Wang H."/>
            <person name="Li S."/>
            <person name="Jiang F."/>
            <person name="Yin L."/>
            <person name="Zhang G."/>
            <person name="Qian W."/>
            <person name="Fan W."/>
        </authorList>
    </citation>
    <scope>NUCLEOTIDE SEQUENCE [LARGE SCALE GENOMIC DNA]</scope>
    <source>
        <strain evidence="2">SZHN2017</strain>
        <tissue evidence="2">Muscle</tissue>
    </source>
</reference>
<proteinExistence type="predicted"/>
<protein>
    <submittedName>
        <fullName evidence="2">Uncharacterized protein</fullName>
    </submittedName>
</protein>
<evidence type="ECO:0000313" key="2">
    <source>
        <dbReference type="EMBL" id="PVD31573.1"/>
    </source>
</evidence>
<dbReference type="EMBL" id="PZQS01000004">
    <property type="protein sequence ID" value="PVD31573.1"/>
    <property type="molecule type" value="Genomic_DNA"/>
</dbReference>
<dbReference type="AlphaFoldDB" id="A0A2T7PDS8"/>
<comment type="caution">
    <text evidence="2">The sequence shown here is derived from an EMBL/GenBank/DDBJ whole genome shotgun (WGS) entry which is preliminary data.</text>
</comment>
<keyword evidence="3" id="KW-1185">Reference proteome</keyword>
<evidence type="ECO:0000313" key="3">
    <source>
        <dbReference type="Proteomes" id="UP000245119"/>
    </source>
</evidence>
<evidence type="ECO:0000256" key="1">
    <source>
        <dbReference type="SAM" id="MobiDB-lite"/>
    </source>
</evidence>
<gene>
    <name evidence="2" type="ORF">C0Q70_06988</name>
</gene>
<name>A0A2T7PDS8_POMCA</name>
<sequence length="154" mass="17348">MWGADRSQAQQECSQEHRRTKEWWSTSTTNRLDLALMSASLITPYYYCGLHLFVVNTISGYHGGVDLPSLAESVIASFLPSWQPPLPFVGTTPDSFHANLEKDKYMIGERPPHPRALREGRVSLGQRQAILQSSLFSLQYDETLVAGYRGRCLS</sequence>
<feature type="region of interest" description="Disordered" evidence="1">
    <location>
        <begin position="1"/>
        <end position="20"/>
    </location>
</feature>
<organism evidence="2 3">
    <name type="scientific">Pomacea canaliculata</name>
    <name type="common">Golden apple snail</name>
    <dbReference type="NCBI Taxonomy" id="400727"/>
    <lineage>
        <taxon>Eukaryota</taxon>
        <taxon>Metazoa</taxon>
        <taxon>Spiralia</taxon>
        <taxon>Lophotrochozoa</taxon>
        <taxon>Mollusca</taxon>
        <taxon>Gastropoda</taxon>
        <taxon>Caenogastropoda</taxon>
        <taxon>Architaenioglossa</taxon>
        <taxon>Ampullarioidea</taxon>
        <taxon>Ampullariidae</taxon>
        <taxon>Pomacea</taxon>
    </lineage>
</organism>